<feature type="repeat" description="TPR" evidence="3">
    <location>
        <begin position="72"/>
        <end position="105"/>
    </location>
</feature>
<reference evidence="5 6" key="1">
    <citation type="submission" date="2023-07" db="EMBL/GenBank/DDBJ databases">
        <authorList>
            <person name="Lian W.-H."/>
        </authorList>
    </citation>
    <scope>NUCLEOTIDE SEQUENCE [LARGE SCALE GENOMIC DNA]</scope>
    <source>
        <strain evidence="5 6">SYSU DXS3180</strain>
    </source>
</reference>
<comment type="caution">
    <text evidence="5">The sequence shown here is derived from an EMBL/GenBank/DDBJ whole genome shotgun (WGS) entry which is preliminary data.</text>
</comment>
<dbReference type="PROSITE" id="PS50005">
    <property type="entry name" value="TPR"/>
    <property type="match status" value="4"/>
</dbReference>
<organism evidence="5 6">
    <name type="scientific">Danxiaibacter flavus</name>
    <dbReference type="NCBI Taxonomy" id="3049108"/>
    <lineage>
        <taxon>Bacteria</taxon>
        <taxon>Pseudomonadati</taxon>
        <taxon>Bacteroidota</taxon>
        <taxon>Chitinophagia</taxon>
        <taxon>Chitinophagales</taxon>
        <taxon>Chitinophagaceae</taxon>
        <taxon>Danxiaibacter</taxon>
    </lineage>
</organism>
<dbReference type="InterPro" id="IPR011990">
    <property type="entry name" value="TPR-like_helical_dom_sf"/>
</dbReference>
<dbReference type="SUPFAM" id="SSF48452">
    <property type="entry name" value="TPR-like"/>
    <property type="match status" value="1"/>
</dbReference>
<evidence type="ECO:0000256" key="4">
    <source>
        <dbReference type="SAM" id="Phobius"/>
    </source>
</evidence>
<feature type="repeat" description="TPR" evidence="3">
    <location>
        <begin position="38"/>
        <end position="71"/>
    </location>
</feature>
<feature type="repeat" description="TPR" evidence="3">
    <location>
        <begin position="140"/>
        <end position="173"/>
    </location>
</feature>
<keyword evidence="6" id="KW-1185">Reference proteome</keyword>
<dbReference type="Pfam" id="PF13424">
    <property type="entry name" value="TPR_12"/>
    <property type="match status" value="1"/>
</dbReference>
<feature type="transmembrane region" description="Helical" evidence="4">
    <location>
        <begin position="341"/>
        <end position="359"/>
    </location>
</feature>
<feature type="transmembrane region" description="Helical" evidence="4">
    <location>
        <begin position="397"/>
        <end position="415"/>
    </location>
</feature>
<keyword evidence="4" id="KW-0812">Transmembrane</keyword>
<accession>A0ABV3ZFA6</accession>
<keyword evidence="4" id="KW-0472">Membrane</keyword>
<keyword evidence="4" id="KW-1133">Transmembrane helix</keyword>
<dbReference type="Proteomes" id="UP001560573">
    <property type="component" value="Unassembled WGS sequence"/>
</dbReference>
<dbReference type="InterPro" id="IPR051685">
    <property type="entry name" value="Ycf3/AcsC/BcsC/TPR_MFPF"/>
</dbReference>
<evidence type="ECO:0000256" key="3">
    <source>
        <dbReference type="PROSITE-ProRule" id="PRU00339"/>
    </source>
</evidence>
<dbReference type="InterPro" id="IPR019734">
    <property type="entry name" value="TPR_rpt"/>
</dbReference>
<proteinExistence type="predicted"/>
<keyword evidence="2 3" id="KW-0802">TPR repeat</keyword>
<sequence length="416" mass="47582">MFGDNRHIERARLLLQQGRVKDAEKEIGYALQQDPNDDEAILVLAECKVDVKQYNDAVSLLNQSIHLDPYNDRPFYLLAFCYYQQDKFKDAVRELDQAIRLNPYHAGYFGLYGYIFMEQKNYRAALEKANEGLALNAEELTCLNVRSQALFRLKNNDEAYETIKEALAIDPENAFTHTNYAWHFLEKGKHKQAREHFREALRIEPGMDRARHGLKESFKANVPPYRWMLMFSLWLSTKSKNARWGIIIALWLGVRLATSASTSAGLQMLAYVLIVAYLVFVVFSWIGSSLANLYLSFHKEGKYALTKSEIFNARIVGLTILLSIVLLSLSGYFPMKAEDRFVPAVIIFSLAMPLSQLSYPVKFAANKFIDWLKLGLIITGLITIPLCFVSINAFSVLLTIYLIAFVIYTWVGSFSK</sequence>
<name>A0ABV3ZFA6_9BACT</name>
<feature type="transmembrane region" description="Helical" evidence="4">
    <location>
        <begin position="371"/>
        <end position="391"/>
    </location>
</feature>
<gene>
    <name evidence="5" type="ORF">QTN47_06585</name>
</gene>
<keyword evidence="1" id="KW-0677">Repeat</keyword>
<dbReference type="PANTHER" id="PTHR44943">
    <property type="entry name" value="CELLULOSE SYNTHASE OPERON PROTEIN C"/>
    <property type="match status" value="1"/>
</dbReference>
<evidence type="ECO:0000313" key="6">
    <source>
        <dbReference type="Proteomes" id="UP001560573"/>
    </source>
</evidence>
<feature type="transmembrane region" description="Helical" evidence="4">
    <location>
        <begin position="244"/>
        <end position="262"/>
    </location>
</feature>
<feature type="transmembrane region" description="Helical" evidence="4">
    <location>
        <begin position="268"/>
        <end position="295"/>
    </location>
</feature>
<evidence type="ECO:0000256" key="1">
    <source>
        <dbReference type="ARBA" id="ARBA00022737"/>
    </source>
</evidence>
<dbReference type="RefSeq" id="WP_369328557.1">
    <property type="nucleotide sequence ID" value="NZ_JAULBC010000002.1"/>
</dbReference>
<dbReference type="PANTHER" id="PTHR44943:SF8">
    <property type="entry name" value="TPR REPEAT-CONTAINING PROTEIN MJ0263"/>
    <property type="match status" value="1"/>
</dbReference>
<feature type="repeat" description="TPR" evidence="3">
    <location>
        <begin position="174"/>
        <end position="207"/>
    </location>
</feature>
<evidence type="ECO:0000313" key="5">
    <source>
        <dbReference type="EMBL" id="MEX6687153.1"/>
    </source>
</evidence>
<dbReference type="SMART" id="SM00028">
    <property type="entry name" value="TPR"/>
    <property type="match status" value="6"/>
</dbReference>
<protein>
    <submittedName>
        <fullName evidence="5">Tetratricopeptide repeat protein</fullName>
    </submittedName>
</protein>
<dbReference type="EMBL" id="JAULBC010000002">
    <property type="protein sequence ID" value="MEX6687153.1"/>
    <property type="molecule type" value="Genomic_DNA"/>
</dbReference>
<dbReference type="Gene3D" id="1.25.40.10">
    <property type="entry name" value="Tetratricopeptide repeat domain"/>
    <property type="match status" value="2"/>
</dbReference>
<feature type="transmembrane region" description="Helical" evidence="4">
    <location>
        <begin position="315"/>
        <end position="335"/>
    </location>
</feature>
<evidence type="ECO:0000256" key="2">
    <source>
        <dbReference type="ARBA" id="ARBA00022803"/>
    </source>
</evidence>
<dbReference type="Pfam" id="PF12895">
    <property type="entry name" value="ANAPC3"/>
    <property type="match status" value="1"/>
</dbReference>